<keyword evidence="8" id="KW-0560">Oxidoreductase</keyword>
<comment type="subunit">
    <text evidence="3">Homodimer.</text>
</comment>
<dbReference type="AlphaFoldDB" id="A0A8J9ZNJ5"/>
<dbReference type="GO" id="GO:0004757">
    <property type="term" value="F:sepiapterin reductase (NADP+) activity"/>
    <property type="evidence" value="ECO:0007669"/>
    <property type="project" value="UniProtKB-EC"/>
</dbReference>
<evidence type="ECO:0000256" key="2">
    <source>
        <dbReference type="ARBA" id="ARBA00010483"/>
    </source>
</evidence>
<dbReference type="Proteomes" id="UP000838412">
    <property type="component" value="Chromosome 3"/>
</dbReference>
<name>A0A8J9ZNJ5_BRALA</name>
<dbReference type="PANTHER" id="PTHR44085:SF2">
    <property type="entry name" value="SEPIAPTERIN REDUCTASE"/>
    <property type="match status" value="1"/>
</dbReference>
<comment type="similarity">
    <text evidence="2">Belongs to the sepiapterin reductase family.</text>
</comment>
<evidence type="ECO:0000256" key="5">
    <source>
        <dbReference type="ARBA" id="ARBA00019170"/>
    </source>
</evidence>
<evidence type="ECO:0000256" key="1">
    <source>
        <dbReference type="ARBA" id="ARBA00004496"/>
    </source>
</evidence>
<dbReference type="OrthoDB" id="153074at2759"/>
<dbReference type="GO" id="GO:0006729">
    <property type="term" value="P:tetrahydrobiopterin biosynthetic process"/>
    <property type="evidence" value="ECO:0007669"/>
    <property type="project" value="InterPro"/>
</dbReference>
<sequence>MNTRKDCRVSPEICDIFCMDSVIQFKNAAAIFNHDRRQTGLIMASTGLSAMFGPATFCAVTGGSRGLGRSIAVQLAGRLGEGSRLVLTGRSLQGLQETKRQVEEGCPNQLEVKLVTGDMEDTTAYPALFFDIFADTQPGDFKNALMIHNAGTVGDVSKRAAEHSDPQILNKYYATNLTSVIALTAKFMEVFPCSDVRRTVVNISSGAAIEPLAHHALYCSGKAARNMFFKVMAEEEPDVRVLSYSPGPLDTDMLQTVRSCGDKKIEDRFNAMESKGLILSPDHSAKHMCTLLDEDKFKSGAFLDVFDRFSL</sequence>
<protein>
    <recommendedName>
        <fullName evidence="5">Sepiapterin reductase</fullName>
        <ecNumber evidence="4">1.1.1.153</ecNumber>
    </recommendedName>
</protein>
<dbReference type="CDD" id="cd05367">
    <property type="entry name" value="SPR-like_SDR_c"/>
    <property type="match status" value="1"/>
</dbReference>
<evidence type="ECO:0000313" key="9">
    <source>
        <dbReference type="EMBL" id="CAH1258778.1"/>
    </source>
</evidence>
<dbReference type="SUPFAM" id="SSF51735">
    <property type="entry name" value="NAD(P)-binding Rossmann-fold domains"/>
    <property type="match status" value="1"/>
</dbReference>
<dbReference type="InterPro" id="IPR051721">
    <property type="entry name" value="Biopterin_syn/organic_redct"/>
</dbReference>
<dbReference type="PANTHER" id="PTHR44085">
    <property type="entry name" value="SEPIAPTERIN REDUCTASE"/>
    <property type="match status" value="1"/>
</dbReference>
<evidence type="ECO:0000256" key="8">
    <source>
        <dbReference type="ARBA" id="ARBA00023002"/>
    </source>
</evidence>
<dbReference type="Pfam" id="PF00106">
    <property type="entry name" value="adh_short"/>
    <property type="match status" value="1"/>
</dbReference>
<comment type="subcellular location">
    <subcellularLocation>
        <location evidence="1">Cytoplasm</location>
    </subcellularLocation>
</comment>
<dbReference type="InterPro" id="IPR036291">
    <property type="entry name" value="NAD(P)-bd_dom_sf"/>
</dbReference>
<reference evidence="9" key="1">
    <citation type="submission" date="2022-01" db="EMBL/GenBank/DDBJ databases">
        <authorList>
            <person name="Braso-Vives M."/>
        </authorList>
    </citation>
    <scope>NUCLEOTIDE SEQUENCE</scope>
</reference>
<dbReference type="PRINTS" id="PR00081">
    <property type="entry name" value="GDHRDH"/>
</dbReference>
<evidence type="ECO:0000256" key="4">
    <source>
        <dbReference type="ARBA" id="ARBA00013075"/>
    </source>
</evidence>
<evidence type="ECO:0000256" key="6">
    <source>
        <dbReference type="ARBA" id="ARBA00022490"/>
    </source>
</evidence>
<gene>
    <name evidence="9" type="primary">SPR</name>
    <name evidence="9" type="ORF">BLAG_LOCUS16228</name>
</gene>
<evidence type="ECO:0000256" key="3">
    <source>
        <dbReference type="ARBA" id="ARBA00011738"/>
    </source>
</evidence>
<dbReference type="NCBIfam" id="TIGR01500">
    <property type="entry name" value="sepiapter_red"/>
    <property type="match status" value="1"/>
</dbReference>
<dbReference type="GO" id="GO:0005737">
    <property type="term" value="C:cytoplasm"/>
    <property type="evidence" value="ECO:0007669"/>
    <property type="project" value="UniProtKB-SubCell"/>
</dbReference>
<evidence type="ECO:0000256" key="7">
    <source>
        <dbReference type="ARBA" id="ARBA00022857"/>
    </source>
</evidence>
<proteinExistence type="inferred from homology"/>
<dbReference type="EC" id="1.1.1.153" evidence="4"/>
<keyword evidence="7" id="KW-0521">NADP</keyword>
<dbReference type="InterPro" id="IPR006393">
    <property type="entry name" value="Sepiapterin_red"/>
</dbReference>
<organism evidence="9 10">
    <name type="scientific">Branchiostoma lanceolatum</name>
    <name type="common">Common lancelet</name>
    <name type="synonym">Amphioxus lanceolatum</name>
    <dbReference type="NCBI Taxonomy" id="7740"/>
    <lineage>
        <taxon>Eukaryota</taxon>
        <taxon>Metazoa</taxon>
        <taxon>Chordata</taxon>
        <taxon>Cephalochordata</taxon>
        <taxon>Leptocardii</taxon>
        <taxon>Amphioxiformes</taxon>
        <taxon>Branchiostomatidae</taxon>
        <taxon>Branchiostoma</taxon>
    </lineage>
</organism>
<keyword evidence="6" id="KW-0963">Cytoplasm</keyword>
<dbReference type="Gene3D" id="3.40.50.720">
    <property type="entry name" value="NAD(P)-binding Rossmann-like Domain"/>
    <property type="match status" value="1"/>
</dbReference>
<dbReference type="FunFam" id="3.40.50.720:FF:000259">
    <property type="entry name" value="Sepiapterin reductase"/>
    <property type="match status" value="1"/>
</dbReference>
<keyword evidence="10" id="KW-1185">Reference proteome</keyword>
<evidence type="ECO:0000313" key="10">
    <source>
        <dbReference type="Proteomes" id="UP000838412"/>
    </source>
</evidence>
<accession>A0A8J9ZNJ5</accession>
<dbReference type="EMBL" id="OV696688">
    <property type="protein sequence ID" value="CAH1258778.1"/>
    <property type="molecule type" value="Genomic_DNA"/>
</dbReference>
<dbReference type="InterPro" id="IPR002347">
    <property type="entry name" value="SDR_fam"/>
</dbReference>